<dbReference type="AlphaFoldDB" id="A0A9P0KHG7"/>
<protein>
    <submittedName>
        <fullName evidence="2">Uncharacterized protein</fullName>
    </submittedName>
</protein>
<evidence type="ECO:0000256" key="1">
    <source>
        <dbReference type="SAM" id="Phobius"/>
    </source>
</evidence>
<reference evidence="2" key="1">
    <citation type="submission" date="2022-03" db="EMBL/GenBank/DDBJ databases">
        <authorList>
            <person name="Sayadi A."/>
        </authorList>
    </citation>
    <scope>NUCLEOTIDE SEQUENCE</scope>
</reference>
<dbReference type="Proteomes" id="UP001152888">
    <property type="component" value="Unassembled WGS sequence"/>
</dbReference>
<keyword evidence="1" id="KW-1133">Transmembrane helix</keyword>
<dbReference type="EMBL" id="CAKOFQ010006820">
    <property type="protein sequence ID" value="CAH1974165.1"/>
    <property type="molecule type" value="Genomic_DNA"/>
</dbReference>
<evidence type="ECO:0000313" key="3">
    <source>
        <dbReference type="Proteomes" id="UP001152888"/>
    </source>
</evidence>
<name>A0A9P0KHG7_ACAOB</name>
<feature type="transmembrane region" description="Helical" evidence="1">
    <location>
        <begin position="31"/>
        <end position="50"/>
    </location>
</feature>
<organism evidence="2 3">
    <name type="scientific">Acanthoscelides obtectus</name>
    <name type="common">Bean weevil</name>
    <name type="synonym">Bruchus obtectus</name>
    <dbReference type="NCBI Taxonomy" id="200917"/>
    <lineage>
        <taxon>Eukaryota</taxon>
        <taxon>Metazoa</taxon>
        <taxon>Ecdysozoa</taxon>
        <taxon>Arthropoda</taxon>
        <taxon>Hexapoda</taxon>
        <taxon>Insecta</taxon>
        <taxon>Pterygota</taxon>
        <taxon>Neoptera</taxon>
        <taxon>Endopterygota</taxon>
        <taxon>Coleoptera</taxon>
        <taxon>Polyphaga</taxon>
        <taxon>Cucujiformia</taxon>
        <taxon>Chrysomeloidea</taxon>
        <taxon>Chrysomelidae</taxon>
        <taxon>Bruchinae</taxon>
        <taxon>Bruchini</taxon>
        <taxon>Acanthoscelides</taxon>
    </lineage>
</organism>
<keyword evidence="1" id="KW-0472">Membrane</keyword>
<keyword evidence="1" id="KW-0812">Transmembrane</keyword>
<comment type="caution">
    <text evidence="2">The sequence shown here is derived from an EMBL/GenBank/DDBJ whole genome shotgun (WGS) entry which is preliminary data.</text>
</comment>
<dbReference type="OrthoDB" id="6796777at2759"/>
<accession>A0A9P0KHG7</accession>
<sequence>MANNGDNFTLLIICDFMSAAMSSIIRLTHGFINSSPILSGFFCFAIIKAISNEALRCCDTPV</sequence>
<gene>
    <name evidence="2" type="ORF">ACAOBT_LOCUS10925</name>
</gene>
<proteinExistence type="predicted"/>
<evidence type="ECO:0000313" key="2">
    <source>
        <dbReference type="EMBL" id="CAH1974165.1"/>
    </source>
</evidence>
<keyword evidence="3" id="KW-1185">Reference proteome</keyword>